<name>A0A979FHB2_HYAAZ</name>
<dbReference type="GO" id="GO:0046920">
    <property type="term" value="F:alpha-(1-&gt;3)-fucosyltransferase activity"/>
    <property type="evidence" value="ECO:0007669"/>
    <property type="project" value="TreeGrafter"/>
</dbReference>
<evidence type="ECO:0000256" key="8">
    <source>
        <dbReference type="ARBA" id="ARBA00022989"/>
    </source>
</evidence>
<keyword evidence="14" id="KW-1185">Reference proteome</keyword>
<dbReference type="InterPro" id="IPR001503">
    <property type="entry name" value="Glyco_trans_10"/>
</dbReference>
<comment type="pathway">
    <text evidence="2">Protein modification; protein glycosylation.</text>
</comment>
<evidence type="ECO:0000259" key="12">
    <source>
        <dbReference type="Pfam" id="PF00852"/>
    </source>
</evidence>
<evidence type="ECO:0000313" key="15">
    <source>
        <dbReference type="RefSeq" id="XP_047736127.1"/>
    </source>
</evidence>
<evidence type="ECO:0000256" key="11">
    <source>
        <dbReference type="RuleBase" id="RU003832"/>
    </source>
</evidence>
<protein>
    <recommendedName>
        <fullName evidence="11">Fucosyltransferase</fullName>
        <ecNumber evidence="11">2.4.1.-</ecNumber>
    </recommendedName>
</protein>
<dbReference type="Proteomes" id="UP000694843">
    <property type="component" value="Unplaced"/>
</dbReference>
<dbReference type="KEGG" id="hazt:108670066"/>
<evidence type="ECO:0000259" key="13">
    <source>
        <dbReference type="Pfam" id="PF17039"/>
    </source>
</evidence>
<evidence type="ECO:0000256" key="5">
    <source>
        <dbReference type="ARBA" id="ARBA00022679"/>
    </source>
</evidence>
<dbReference type="RefSeq" id="XP_047736127.1">
    <property type="nucleotide sequence ID" value="XM_047880171.1"/>
</dbReference>
<feature type="domain" description="Fucosyltransferase N-terminal" evidence="13">
    <location>
        <begin position="45"/>
        <end position="136"/>
    </location>
</feature>
<keyword evidence="6 11" id="KW-0812">Transmembrane</keyword>
<keyword evidence="4 11" id="KW-0328">Glycosyltransferase</keyword>
<dbReference type="Gene3D" id="3.40.50.11660">
    <property type="entry name" value="Glycosyl transferase family 10, C-terminal domain"/>
    <property type="match status" value="1"/>
</dbReference>
<organism evidence="14 15">
    <name type="scientific">Hyalella azteca</name>
    <name type="common">Amphipod</name>
    <dbReference type="NCBI Taxonomy" id="294128"/>
    <lineage>
        <taxon>Eukaryota</taxon>
        <taxon>Metazoa</taxon>
        <taxon>Ecdysozoa</taxon>
        <taxon>Arthropoda</taxon>
        <taxon>Crustacea</taxon>
        <taxon>Multicrustacea</taxon>
        <taxon>Malacostraca</taxon>
        <taxon>Eumalacostraca</taxon>
        <taxon>Peracarida</taxon>
        <taxon>Amphipoda</taxon>
        <taxon>Senticaudata</taxon>
        <taxon>Talitrida</taxon>
        <taxon>Talitroidea</taxon>
        <taxon>Hyalellidae</taxon>
        <taxon>Hyalella</taxon>
    </lineage>
</organism>
<dbReference type="PANTHER" id="PTHR11929">
    <property type="entry name" value="ALPHA- 1,3 -FUCOSYLTRANSFERASE"/>
    <property type="match status" value="1"/>
</dbReference>
<dbReference type="PANTHER" id="PTHR11929:SF194">
    <property type="entry name" value="ALPHA-(1,3)-FUCOSYLTRANSFERASE 10"/>
    <property type="match status" value="1"/>
</dbReference>
<keyword evidence="10" id="KW-0325">Glycoprotein</keyword>
<evidence type="ECO:0000256" key="6">
    <source>
        <dbReference type="ARBA" id="ARBA00022692"/>
    </source>
</evidence>
<sequence>MATPGHHKKANQAQLDVGNVSTVVEVKVAGGQYRVYNKLMNLTSSDLHDCTVSNCRVTLKDDDLLGADAVLFYLNLVVEPPVDVPRDPGQLWVWFTDENPNNVLGAARDRVLSHYNGLFNWSMNYKMDSSVPVPYGRTVYLSEDERLDKVEDYYKLKLKNFTIMNSHCDGFNGRFNYIYELQKFIFIDFYGKCGTLQCEGRYWMSCEKLRDYKFYFAFESTNCDEYMTEKVWWNALHMGAVPVVMGSPKLNYETFLPPGSFIHVDDFNIPADLARYLKYLLDHPAKYQQYHDWRRRYRVLNEHGYMGAPTREHFYDSERQCHNP</sequence>
<dbReference type="OrthoDB" id="427096at2759"/>
<feature type="domain" description="Fucosyltransferase C-terminal" evidence="12">
    <location>
        <begin position="157"/>
        <end position="301"/>
    </location>
</feature>
<gene>
    <name evidence="15" type="primary">LOC108670066</name>
</gene>
<dbReference type="GO" id="GO:0032580">
    <property type="term" value="C:Golgi cisterna membrane"/>
    <property type="evidence" value="ECO:0007669"/>
    <property type="project" value="UniProtKB-SubCell"/>
</dbReference>
<comment type="similarity">
    <text evidence="3 11">Belongs to the glycosyltransferase 10 family.</text>
</comment>
<dbReference type="InterPro" id="IPR055270">
    <property type="entry name" value="Glyco_tran_10_C"/>
</dbReference>
<evidence type="ECO:0000256" key="2">
    <source>
        <dbReference type="ARBA" id="ARBA00004922"/>
    </source>
</evidence>
<dbReference type="SUPFAM" id="SSF53756">
    <property type="entry name" value="UDP-Glycosyltransferase/glycogen phosphorylase"/>
    <property type="match status" value="1"/>
</dbReference>
<keyword evidence="9" id="KW-0472">Membrane</keyword>
<accession>A0A979FHB2</accession>
<keyword evidence="8" id="KW-1133">Transmembrane helix</keyword>
<proteinExistence type="inferred from homology"/>
<dbReference type="OMA" id="VWISSNC"/>
<dbReference type="InterPro" id="IPR038577">
    <property type="entry name" value="GT10-like_C_sf"/>
</dbReference>
<evidence type="ECO:0000256" key="4">
    <source>
        <dbReference type="ARBA" id="ARBA00022676"/>
    </source>
</evidence>
<dbReference type="InterPro" id="IPR031481">
    <property type="entry name" value="Glyco_tran_10_N"/>
</dbReference>
<evidence type="ECO:0000256" key="7">
    <source>
        <dbReference type="ARBA" id="ARBA00022968"/>
    </source>
</evidence>
<keyword evidence="7" id="KW-0735">Signal-anchor</keyword>
<dbReference type="Pfam" id="PF17039">
    <property type="entry name" value="Glyco_tran_10_N"/>
    <property type="match status" value="1"/>
</dbReference>
<evidence type="ECO:0000256" key="10">
    <source>
        <dbReference type="ARBA" id="ARBA00023180"/>
    </source>
</evidence>
<dbReference type="GeneID" id="108670066"/>
<keyword evidence="11" id="KW-0333">Golgi apparatus</keyword>
<evidence type="ECO:0000256" key="3">
    <source>
        <dbReference type="ARBA" id="ARBA00008919"/>
    </source>
</evidence>
<keyword evidence="5 11" id="KW-0808">Transferase</keyword>
<dbReference type="FunFam" id="3.40.50.11660:FF:000002">
    <property type="entry name" value="Alpha-(1,3)-fucosyltransferase"/>
    <property type="match status" value="1"/>
</dbReference>
<evidence type="ECO:0000313" key="14">
    <source>
        <dbReference type="Proteomes" id="UP000694843"/>
    </source>
</evidence>
<evidence type="ECO:0000256" key="9">
    <source>
        <dbReference type="ARBA" id="ARBA00023136"/>
    </source>
</evidence>
<dbReference type="Pfam" id="PF00852">
    <property type="entry name" value="Glyco_transf_10"/>
    <property type="match status" value="1"/>
</dbReference>
<comment type="subcellular location">
    <subcellularLocation>
        <location evidence="1 11">Golgi apparatus</location>
        <location evidence="1 11">Golgi stack membrane</location>
        <topology evidence="1 11">Single-pass type II membrane protein</topology>
    </subcellularLocation>
</comment>
<dbReference type="AlphaFoldDB" id="A0A979FHB2"/>
<dbReference type="EC" id="2.4.1.-" evidence="11"/>
<evidence type="ECO:0000256" key="1">
    <source>
        <dbReference type="ARBA" id="ARBA00004447"/>
    </source>
</evidence>
<reference evidence="15" key="1">
    <citation type="submission" date="2025-08" db="UniProtKB">
        <authorList>
            <consortium name="RefSeq"/>
        </authorList>
    </citation>
    <scope>IDENTIFICATION</scope>
    <source>
        <tissue evidence="15">Whole organism</tissue>
    </source>
</reference>